<evidence type="ECO:0000313" key="3">
    <source>
        <dbReference type="Proteomes" id="UP001151760"/>
    </source>
</evidence>
<evidence type="ECO:0000256" key="1">
    <source>
        <dbReference type="SAM" id="MobiDB-lite"/>
    </source>
</evidence>
<sequence length="97" mass="10827">MKLEERKQKVAQEAKLIALKISLNFGIHPTLSAPKQVPSLSSGRKRKTQELEPEVRIPGLECNRSLPKGVNFVNNNVIDHLDQGSSLYMCIGDDFLP</sequence>
<accession>A0ABQ5B6H7</accession>
<keyword evidence="3" id="KW-1185">Reference proteome</keyword>
<gene>
    <name evidence="2" type="ORF">Tco_0856794</name>
</gene>
<name>A0ABQ5B6H7_9ASTR</name>
<organism evidence="2 3">
    <name type="scientific">Tanacetum coccineum</name>
    <dbReference type="NCBI Taxonomy" id="301880"/>
    <lineage>
        <taxon>Eukaryota</taxon>
        <taxon>Viridiplantae</taxon>
        <taxon>Streptophyta</taxon>
        <taxon>Embryophyta</taxon>
        <taxon>Tracheophyta</taxon>
        <taxon>Spermatophyta</taxon>
        <taxon>Magnoliopsida</taxon>
        <taxon>eudicotyledons</taxon>
        <taxon>Gunneridae</taxon>
        <taxon>Pentapetalae</taxon>
        <taxon>asterids</taxon>
        <taxon>campanulids</taxon>
        <taxon>Asterales</taxon>
        <taxon>Asteraceae</taxon>
        <taxon>Asteroideae</taxon>
        <taxon>Anthemideae</taxon>
        <taxon>Anthemidinae</taxon>
        <taxon>Tanacetum</taxon>
    </lineage>
</organism>
<protein>
    <submittedName>
        <fullName evidence="2">Uncharacterized protein</fullName>
    </submittedName>
</protein>
<reference evidence="2" key="1">
    <citation type="journal article" date="2022" name="Int. J. Mol. Sci.">
        <title>Draft Genome of Tanacetum Coccineum: Genomic Comparison of Closely Related Tanacetum-Family Plants.</title>
        <authorList>
            <person name="Yamashiro T."/>
            <person name="Shiraishi A."/>
            <person name="Nakayama K."/>
            <person name="Satake H."/>
        </authorList>
    </citation>
    <scope>NUCLEOTIDE SEQUENCE</scope>
</reference>
<evidence type="ECO:0000313" key="2">
    <source>
        <dbReference type="EMBL" id="GJT09752.1"/>
    </source>
</evidence>
<reference evidence="2" key="2">
    <citation type="submission" date="2022-01" db="EMBL/GenBank/DDBJ databases">
        <authorList>
            <person name="Yamashiro T."/>
            <person name="Shiraishi A."/>
            <person name="Satake H."/>
            <person name="Nakayama K."/>
        </authorList>
    </citation>
    <scope>NUCLEOTIDE SEQUENCE</scope>
</reference>
<feature type="region of interest" description="Disordered" evidence="1">
    <location>
        <begin position="30"/>
        <end position="52"/>
    </location>
</feature>
<proteinExistence type="predicted"/>
<comment type="caution">
    <text evidence="2">The sequence shown here is derived from an EMBL/GenBank/DDBJ whole genome shotgun (WGS) entry which is preliminary data.</text>
</comment>
<dbReference type="EMBL" id="BQNB010012934">
    <property type="protein sequence ID" value="GJT09752.1"/>
    <property type="molecule type" value="Genomic_DNA"/>
</dbReference>
<dbReference type="Proteomes" id="UP001151760">
    <property type="component" value="Unassembled WGS sequence"/>
</dbReference>